<keyword evidence="1" id="KW-0808">Transferase</keyword>
<keyword evidence="1" id="KW-0436">Ligase</keyword>
<evidence type="ECO:0000313" key="2">
    <source>
        <dbReference type="Proteomes" id="UP000339249"/>
    </source>
</evidence>
<accession>A0A4U9D4L8</accession>
<gene>
    <name evidence="1" type="primary">accD_4</name>
    <name evidence="1" type="ORF">NCTC9185_02546</name>
</gene>
<name>A0A4U9D4L8_RAOTE</name>
<dbReference type="EC" id="6.4.1.2" evidence="1"/>
<proteinExistence type="predicted"/>
<organism evidence="1 2">
    <name type="scientific">Raoultella terrigena</name>
    <name type="common">Klebsiella terrigena</name>
    <dbReference type="NCBI Taxonomy" id="577"/>
    <lineage>
        <taxon>Bacteria</taxon>
        <taxon>Pseudomonadati</taxon>
        <taxon>Pseudomonadota</taxon>
        <taxon>Gammaproteobacteria</taxon>
        <taxon>Enterobacterales</taxon>
        <taxon>Enterobacteriaceae</taxon>
        <taxon>Klebsiella/Raoultella group</taxon>
        <taxon>Raoultella</taxon>
    </lineage>
</organism>
<dbReference type="EMBL" id="CABDVU010000001">
    <property type="protein sequence ID" value="VTN10623.1"/>
    <property type="molecule type" value="Genomic_DNA"/>
</dbReference>
<reference evidence="1 2" key="1">
    <citation type="submission" date="2019-04" db="EMBL/GenBank/DDBJ databases">
        <authorList>
            <consortium name="Pathogen Informatics"/>
        </authorList>
    </citation>
    <scope>NUCLEOTIDE SEQUENCE [LARGE SCALE GENOMIC DNA]</scope>
    <source>
        <strain evidence="1 2">NCTC9185</strain>
    </source>
</reference>
<dbReference type="Proteomes" id="UP000339249">
    <property type="component" value="Unassembled WGS sequence"/>
</dbReference>
<evidence type="ECO:0000313" key="1">
    <source>
        <dbReference type="EMBL" id="VTN10623.1"/>
    </source>
</evidence>
<dbReference type="AlphaFoldDB" id="A0A4U9D4L8"/>
<sequence>MPLVVMKGTLYDMPVVAVAFEFAFMGGFDGLGGGRALRTCR</sequence>
<protein>
    <submittedName>
        <fullName evidence="1">Acetyl-coenzyme A carboxylase carboxyl transferase subunit beta</fullName>
        <ecNumber evidence="1">6.4.1.2</ecNumber>
    </submittedName>
</protein>
<dbReference type="GO" id="GO:0016740">
    <property type="term" value="F:transferase activity"/>
    <property type="evidence" value="ECO:0007669"/>
    <property type="project" value="UniProtKB-KW"/>
</dbReference>
<dbReference type="GO" id="GO:0003989">
    <property type="term" value="F:acetyl-CoA carboxylase activity"/>
    <property type="evidence" value="ECO:0007669"/>
    <property type="project" value="UniProtKB-EC"/>
</dbReference>